<gene>
    <name evidence="2" type="ORF">HLB44_29740</name>
</gene>
<accession>A0ABX2ERE9</accession>
<protein>
    <submittedName>
        <fullName evidence="2">FixH family protein</fullName>
    </submittedName>
</protein>
<dbReference type="EMBL" id="JABRWJ010000010">
    <property type="protein sequence ID" value="NRF71183.1"/>
    <property type="molecule type" value="Genomic_DNA"/>
</dbReference>
<comment type="caution">
    <text evidence="2">The sequence shown here is derived from an EMBL/GenBank/DDBJ whole genome shotgun (WGS) entry which is preliminary data.</text>
</comment>
<dbReference type="InterPro" id="IPR032693">
    <property type="entry name" value="YtkA-like_dom"/>
</dbReference>
<evidence type="ECO:0000313" key="2">
    <source>
        <dbReference type="EMBL" id="NRF71183.1"/>
    </source>
</evidence>
<feature type="domain" description="YtkA-like" evidence="1">
    <location>
        <begin position="39"/>
        <end position="108"/>
    </location>
</feature>
<keyword evidence="3" id="KW-1185">Reference proteome</keyword>
<reference evidence="2 3" key="1">
    <citation type="submission" date="2020-05" db="EMBL/GenBank/DDBJ databases">
        <title>Aquincola sp. isolate from soil.</title>
        <authorList>
            <person name="Han J."/>
            <person name="Kim D.-U."/>
        </authorList>
    </citation>
    <scope>NUCLEOTIDE SEQUENCE [LARGE SCALE GENOMIC DNA]</scope>
    <source>
        <strain evidence="2 3">S2</strain>
    </source>
</reference>
<dbReference type="Pfam" id="PF13115">
    <property type="entry name" value="YtkA"/>
    <property type="match status" value="1"/>
</dbReference>
<evidence type="ECO:0000259" key="1">
    <source>
        <dbReference type="Pfam" id="PF13115"/>
    </source>
</evidence>
<dbReference type="Proteomes" id="UP000737171">
    <property type="component" value="Unassembled WGS sequence"/>
</dbReference>
<proteinExistence type="predicted"/>
<name>A0ABX2ERE9_9BURK</name>
<organism evidence="2 3">
    <name type="scientific">Pseudaquabacterium terrae</name>
    <dbReference type="NCBI Taxonomy" id="2732868"/>
    <lineage>
        <taxon>Bacteria</taxon>
        <taxon>Pseudomonadati</taxon>
        <taxon>Pseudomonadota</taxon>
        <taxon>Betaproteobacteria</taxon>
        <taxon>Burkholderiales</taxon>
        <taxon>Sphaerotilaceae</taxon>
        <taxon>Pseudaquabacterium</taxon>
    </lineage>
</organism>
<evidence type="ECO:0000313" key="3">
    <source>
        <dbReference type="Proteomes" id="UP000737171"/>
    </source>
</evidence>
<sequence length="129" mass="14345">MLGALGACSAFMPKNLDYAAARASEQGAYRVSYKSDTTPIPINRLHSWTLHVERPDGRPVTDATVKVDGDMPQHMHGLPTRPRVTRNLGNGDYLVEGIKFQMGGWWVMEFAVTSGERSDVAKFNLMLQH</sequence>
<dbReference type="RefSeq" id="WP_173131832.1">
    <property type="nucleotide sequence ID" value="NZ_JABRWJ010000010.1"/>
</dbReference>